<dbReference type="InterPro" id="IPR036508">
    <property type="entry name" value="Chitin-bd_dom_sf"/>
</dbReference>
<dbReference type="Gene3D" id="2.170.140.10">
    <property type="entry name" value="Chitin binding domain"/>
    <property type="match status" value="1"/>
</dbReference>
<dbReference type="SMART" id="SM00494">
    <property type="entry name" value="ChtBD2"/>
    <property type="match status" value="1"/>
</dbReference>
<feature type="region of interest" description="Disordered" evidence="1">
    <location>
        <begin position="36"/>
        <end position="69"/>
    </location>
</feature>
<feature type="chain" id="PRO_5042246266" description="Chitin-binding type-2 domain-containing protein" evidence="2">
    <location>
        <begin position="32"/>
        <end position="477"/>
    </location>
</feature>
<feature type="compositionally biased region" description="Basic and acidic residues" evidence="1">
    <location>
        <begin position="306"/>
        <end position="355"/>
    </location>
</feature>
<gene>
    <name evidence="4" type="ORF">RRG08_044927</name>
</gene>
<dbReference type="SUPFAM" id="SSF57625">
    <property type="entry name" value="Invertebrate chitin-binding proteins"/>
    <property type="match status" value="1"/>
</dbReference>
<feature type="signal peptide" evidence="2">
    <location>
        <begin position="1"/>
        <end position="31"/>
    </location>
</feature>
<feature type="compositionally biased region" description="Basic and acidic residues" evidence="1">
    <location>
        <begin position="289"/>
        <end position="299"/>
    </location>
</feature>
<keyword evidence="5" id="KW-1185">Reference proteome</keyword>
<sequence>MERNFACALKTKSNVKAAWIVMVLIWSMGAAHEVSNATDSSGQRSQDGHTQGLQDADKLEPSSPPVKTQIVRCDKPDDVMPYWSDSNCRTYFVCEENVPYMHSCPVGMAFSAEHNRCVQWHQVRCGAQNKAVWLAMEATALIRESSSPSYMLARGELGSGPKQMIDTRGLAHKLQGSKLEKMKHLQGLLRSQQVWSQQSADVSNYAGPVIVVQLPGTICSSKDKVFDPAQASSLLNNILQAETGCQGKPGDCRLPYLDVRCEGDVAGGDRGVEEGEEHLEKEEETVSSEEYKNRKKGDSGADELDETRKGNRSVEKDNTESKGDKHRSRSGDEDGEHEKFGASRGKPNHDDHSDNIDNTAQTNNNGEELKESKTKFSVWSTDYSNGYEIEDSNTEIRFPEFFNDKRINSNGPVDETGIELTSSGQQLASGSTAGQSWRNQVDTANGRSVLADSDLFALREHIERRIRESLEERFGHD</sequence>
<feature type="compositionally biased region" description="Basic and acidic residues" evidence="1">
    <location>
        <begin position="270"/>
        <end position="281"/>
    </location>
</feature>
<dbReference type="Proteomes" id="UP001283361">
    <property type="component" value="Unassembled WGS sequence"/>
</dbReference>
<name>A0AAE0ZUH5_9GAST</name>
<feature type="compositionally biased region" description="Polar residues" evidence="1">
    <location>
        <begin position="356"/>
        <end position="366"/>
    </location>
</feature>
<protein>
    <recommendedName>
        <fullName evidence="3">Chitin-binding type-2 domain-containing protein</fullName>
    </recommendedName>
</protein>
<feature type="region of interest" description="Disordered" evidence="1">
    <location>
        <begin position="265"/>
        <end position="373"/>
    </location>
</feature>
<dbReference type="GO" id="GO:0005576">
    <property type="term" value="C:extracellular region"/>
    <property type="evidence" value="ECO:0007669"/>
    <property type="project" value="InterPro"/>
</dbReference>
<dbReference type="AlphaFoldDB" id="A0AAE0ZUH5"/>
<dbReference type="InterPro" id="IPR002557">
    <property type="entry name" value="Chitin-bd_dom"/>
</dbReference>
<evidence type="ECO:0000256" key="1">
    <source>
        <dbReference type="SAM" id="MobiDB-lite"/>
    </source>
</evidence>
<evidence type="ECO:0000313" key="4">
    <source>
        <dbReference type="EMBL" id="KAK3775251.1"/>
    </source>
</evidence>
<evidence type="ECO:0000313" key="5">
    <source>
        <dbReference type="Proteomes" id="UP001283361"/>
    </source>
</evidence>
<comment type="caution">
    <text evidence="4">The sequence shown here is derived from an EMBL/GenBank/DDBJ whole genome shotgun (WGS) entry which is preliminary data.</text>
</comment>
<evidence type="ECO:0000256" key="2">
    <source>
        <dbReference type="SAM" id="SignalP"/>
    </source>
</evidence>
<reference evidence="4" key="1">
    <citation type="journal article" date="2023" name="G3 (Bethesda)">
        <title>A reference genome for the long-term kleptoplast-retaining sea slug Elysia crispata morphotype clarki.</title>
        <authorList>
            <person name="Eastman K.E."/>
            <person name="Pendleton A.L."/>
            <person name="Shaikh M.A."/>
            <person name="Suttiyut T."/>
            <person name="Ogas R."/>
            <person name="Tomko P."/>
            <person name="Gavelis G."/>
            <person name="Widhalm J.R."/>
            <person name="Wisecaver J.H."/>
        </authorList>
    </citation>
    <scope>NUCLEOTIDE SEQUENCE</scope>
    <source>
        <strain evidence="4">ECLA1</strain>
    </source>
</reference>
<evidence type="ECO:0000259" key="3">
    <source>
        <dbReference type="PROSITE" id="PS50940"/>
    </source>
</evidence>
<dbReference type="EMBL" id="JAWDGP010003346">
    <property type="protein sequence ID" value="KAK3775251.1"/>
    <property type="molecule type" value="Genomic_DNA"/>
</dbReference>
<dbReference type="GO" id="GO:0008061">
    <property type="term" value="F:chitin binding"/>
    <property type="evidence" value="ECO:0007669"/>
    <property type="project" value="InterPro"/>
</dbReference>
<accession>A0AAE0ZUH5</accession>
<dbReference type="Pfam" id="PF01607">
    <property type="entry name" value="CBM_14"/>
    <property type="match status" value="1"/>
</dbReference>
<proteinExistence type="predicted"/>
<keyword evidence="2" id="KW-0732">Signal</keyword>
<organism evidence="4 5">
    <name type="scientific">Elysia crispata</name>
    <name type="common">lettuce slug</name>
    <dbReference type="NCBI Taxonomy" id="231223"/>
    <lineage>
        <taxon>Eukaryota</taxon>
        <taxon>Metazoa</taxon>
        <taxon>Spiralia</taxon>
        <taxon>Lophotrochozoa</taxon>
        <taxon>Mollusca</taxon>
        <taxon>Gastropoda</taxon>
        <taxon>Heterobranchia</taxon>
        <taxon>Euthyneura</taxon>
        <taxon>Panpulmonata</taxon>
        <taxon>Sacoglossa</taxon>
        <taxon>Placobranchoidea</taxon>
        <taxon>Plakobranchidae</taxon>
        <taxon>Elysia</taxon>
    </lineage>
</organism>
<feature type="compositionally biased region" description="Polar residues" evidence="1">
    <location>
        <begin position="36"/>
        <end position="53"/>
    </location>
</feature>
<dbReference type="PROSITE" id="PS50940">
    <property type="entry name" value="CHIT_BIND_II"/>
    <property type="match status" value="1"/>
</dbReference>
<feature type="domain" description="Chitin-binding type-2" evidence="3">
    <location>
        <begin position="70"/>
        <end position="127"/>
    </location>
</feature>